<organism evidence="2 3">
    <name type="scientific">Thioclava sediminum</name>
    <dbReference type="NCBI Taxonomy" id="1915319"/>
    <lineage>
        <taxon>Bacteria</taxon>
        <taxon>Pseudomonadati</taxon>
        <taxon>Pseudomonadota</taxon>
        <taxon>Alphaproteobacteria</taxon>
        <taxon>Rhodobacterales</taxon>
        <taxon>Paracoccaceae</taxon>
        <taxon>Thioclava</taxon>
    </lineage>
</organism>
<evidence type="ECO:0008006" key="4">
    <source>
        <dbReference type="Google" id="ProtNLM"/>
    </source>
</evidence>
<proteinExistence type="predicted"/>
<sequence>MNAPDFSTAYDLAKWGIGIGMSLAIAVVGMVIKAHSKQISDTKTDIERSRKEHSDFRVEVARDYVSNEQFSRLEDRMDKRFDKLEELIVGVAK</sequence>
<accession>A0ABX3MS14</accession>
<keyword evidence="1" id="KW-1133">Transmembrane helix</keyword>
<keyword evidence="1" id="KW-0472">Membrane</keyword>
<reference evidence="2 3" key="1">
    <citation type="submission" date="2016-11" db="EMBL/GenBank/DDBJ databases">
        <title>A multilocus sequence analysis scheme for characterization of bacteria in the genus Thioclava.</title>
        <authorList>
            <person name="Liu Y."/>
            <person name="Shao Z."/>
        </authorList>
    </citation>
    <scope>NUCLEOTIDE SEQUENCE [LARGE SCALE GENOMIC DNA]</scope>
    <source>
        <strain evidence="2 3">TAW-CT134</strain>
    </source>
</reference>
<evidence type="ECO:0000256" key="1">
    <source>
        <dbReference type="SAM" id="Phobius"/>
    </source>
</evidence>
<evidence type="ECO:0000313" key="2">
    <source>
        <dbReference type="EMBL" id="OOY22484.1"/>
    </source>
</evidence>
<dbReference type="RefSeq" id="WP_078606339.1">
    <property type="nucleotide sequence ID" value="NZ_MPZV01000006.1"/>
</dbReference>
<dbReference type="Proteomes" id="UP000190787">
    <property type="component" value="Unassembled WGS sequence"/>
</dbReference>
<keyword evidence="1" id="KW-0812">Transmembrane</keyword>
<evidence type="ECO:0000313" key="3">
    <source>
        <dbReference type="Proteomes" id="UP000190787"/>
    </source>
</evidence>
<feature type="transmembrane region" description="Helical" evidence="1">
    <location>
        <begin position="12"/>
        <end position="32"/>
    </location>
</feature>
<keyword evidence="3" id="KW-1185">Reference proteome</keyword>
<protein>
    <recommendedName>
        <fullName evidence="4">SLATT domain-containing protein</fullName>
    </recommendedName>
</protein>
<name>A0ABX3MS14_9RHOB</name>
<dbReference type="EMBL" id="MPZV01000006">
    <property type="protein sequence ID" value="OOY22484.1"/>
    <property type="molecule type" value="Genomic_DNA"/>
</dbReference>
<comment type="caution">
    <text evidence="2">The sequence shown here is derived from an EMBL/GenBank/DDBJ whole genome shotgun (WGS) entry which is preliminary data.</text>
</comment>
<gene>
    <name evidence="2" type="ORF">BMI91_19575</name>
</gene>